<reference evidence="1 2" key="1">
    <citation type="journal article" date="2022" name="Allergy">
        <title>Genome assembly and annotation of Periplaneta americana reveal a comprehensive cockroach allergen profile.</title>
        <authorList>
            <person name="Wang L."/>
            <person name="Xiong Q."/>
            <person name="Saelim N."/>
            <person name="Wang L."/>
            <person name="Nong W."/>
            <person name="Wan A.T."/>
            <person name="Shi M."/>
            <person name="Liu X."/>
            <person name="Cao Q."/>
            <person name="Hui J.H.L."/>
            <person name="Sookrung N."/>
            <person name="Leung T.F."/>
            <person name="Tungtrongchitr A."/>
            <person name="Tsui S.K.W."/>
        </authorList>
    </citation>
    <scope>NUCLEOTIDE SEQUENCE [LARGE SCALE GENOMIC DNA]</scope>
    <source>
        <strain evidence="1">PWHHKU_190912</strain>
    </source>
</reference>
<keyword evidence="2" id="KW-1185">Reference proteome</keyword>
<organism evidence="1 2">
    <name type="scientific">Periplaneta americana</name>
    <name type="common">American cockroach</name>
    <name type="synonym">Blatta americana</name>
    <dbReference type="NCBI Taxonomy" id="6978"/>
    <lineage>
        <taxon>Eukaryota</taxon>
        <taxon>Metazoa</taxon>
        <taxon>Ecdysozoa</taxon>
        <taxon>Arthropoda</taxon>
        <taxon>Hexapoda</taxon>
        <taxon>Insecta</taxon>
        <taxon>Pterygota</taxon>
        <taxon>Neoptera</taxon>
        <taxon>Polyneoptera</taxon>
        <taxon>Dictyoptera</taxon>
        <taxon>Blattodea</taxon>
        <taxon>Blattoidea</taxon>
        <taxon>Blattidae</taxon>
        <taxon>Blattinae</taxon>
        <taxon>Periplaneta</taxon>
    </lineage>
</organism>
<name>A0ABQ8SPZ4_PERAM</name>
<sequence length="168" mass="18935">MIKKDGAKVKTCIESDNNVKRSITENNEGERSHIIVRLFASSCHHHQGCGVVLHKMATLKQGRGNVLRHGSCTNEETSVAVQRKFRTKFGKDATHRNCIAHWVKQFENNDCLCPGKSPGRLQISEERVNRIRAVYERSPSKAIKGTSRELQVSQSTVLRPYGSIMILH</sequence>
<proteinExistence type="predicted"/>
<evidence type="ECO:0000313" key="1">
    <source>
        <dbReference type="EMBL" id="KAJ4435889.1"/>
    </source>
</evidence>
<evidence type="ECO:0000313" key="2">
    <source>
        <dbReference type="Proteomes" id="UP001148838"/>
    </source>
</evidence>
<comment type="caution">
    <text evidence="1">The sequence shown here is derived from an EMBL/GenBank/DDBJ whole genome shotgun (WGS) entry which is preliminary data.</text>
</comment>
<accession>A0ABQ8SPZ4</accession>
<dbReference type="Proteomes" id="UP001148838">
    <property type="component" value="Unassembled WGS sequence"/>
</dbReference>
<evidence type="ECO:0008006" key="3">
    <source>
        <dbReference type="Google" id="ProtNLM"/>
    </source>
</evidence>
<dbReference type="EMBL" id="JAJSOF020000023">
    <property type="protein sequence ID" value="KAJ4435889.1"/>
    <property type="molecule type" value="Genomic_DNA"/>
</dbReference>
<protein>
    <recommendedName>
        <fullName evidence="3">DUF4817 domain-containing protein</fullName>
    </recommendedName>
</protein>
<gene>
    <name evidence="1" type="ORF">ANN_18509</name>
</gene>